<dbReference type="PANTHER" id="PTHR10775:SF180">
    <property type="entry name" value="TRANSPOSON, EN_SPM-LIKE, TRANSPOSASE-ASSOCIATED DOMAIN PROTEIN-RELATED"/>
    <property type="match status" value="1"/>
</dbReference>
<proteinExistence type="predicted"/>
<reference evidence="1" key="1">
    <citation type="journal article" date="2012" name="Nat. Biotechnol.">
        <title>Draft genome sequence of pigeonpea (Cajanus cajan), an orphan legume crop of resource-poor farmers.</title>
        <authorList>
            <person name="Varshney R.K."/>
            <person name="Chen W."/>
            <person name="Li Y."/>
            <person name="Bharti A.K."/>
            <person name="Saxena R.K."/>
            <person name="Schlueter J.A."/>
            <person name="Donoghue M.T."/>
            <person name="Azam S."/>
            <person name="Fan G."/>
            <person name="Whaley A.M."/>
            <person name="Farmer A.D."/>
            <person name="Sheridan J."/>
            <person name="Iwata A."/>
            <person name="Tuteja R."/>
            <person name="Penmetsa R.V."/>
            <person name="Wu W."/>
            <person name="Upadhyaya H.D."/>
            <person name="Yang S.P."/>
            <person name="Shah T."/>
            <person name="Saxena K.B."/>
            <person name="Michael T."/>
            <person name="McCombie W.R."/>
            <person name="Yang B."/>
            <person name="Zhang G."/>
            <person name="Yang H."/>
            <person name="Wang J."/>
            <person name="Spillane C."/>
            <person name="Cook D.R."/>
            <person name="May G.D."/>
            <person name="Xu X."/>
            <person name="Jackson S.A."/>
        </authorList>
    </citation>
    <scope>NUCLEOTIDE SEQUENCE [LARGE SCALE GENOMIC DNA]</scope>
</reference>
<sequence>MVSSSPITNHCTSFSPSRSMSDTIREILIADRCPCVVEKNYFVFPNFGKEPRNVKFGLAIDGMNSFGNLSTKHIAWSILLIIYNLPSCLLVKDLKMLWEKGIDVFDGYSNEFFRLCAMLFYTINDFSTYENLCNYSIKGHKTCPICEDDTYCHQLLNWKKTIYLGHRRFLKPNHPCQRLKKAFNGFQ</sequence>
<dbReference type="Pfam" id="PF02992">
    <property type="entry name" value="Transposase_21"/>
    <property type="match status" value="1"/>
</dbReference>
<dbReference type="InterPro" id="IPR004242">
    <property type="entry name" value="Transposase_21"/>
</dbReference>
<keyword evidence="2" id="KW-1185">Reference proteome</keyword>
<dbReference type="PANTHER" id="PTHR10775">
    <property type="entry name" value="OS08G0208400 PROTEIN"/>
    <property type="match status" value="1"/>
</dbReference>
<organism evidence="1 2">
    <name type="scientific">Cajanus cajan</name>
    <name type="common">Pigeon pea</name>
    <name type="synonym">Cajanus indicus</name>
    <dbReference type="NCBI Taxonomy" id="3821"/>
    <lineage>
        <taxon>Eukaryota</taxon>
        <taxon>Viridiplantae</taxon>
        <taxon>Streptophyta</taxon>
        <taxon>Embryophyta</taxon>
        <taxon>Tracheophyta</taxon>
        <taxon>Spermatophyta</taxon>
        <taxon>Magnoliopsida</taxon>
        <taxon>eudicotyledons</taxon>
        <taxon>Gunneridae</taxon>
        <taxon>Pentapetalae</taxon>
        <taxon>rosids</taxon>
        <taxon>fabids</taxon>
        <taxon>Fabales</taxon>
        <taxon>Fabaceae</taxon>
        <taxon>Papilionoideae</taxon>
        <taxon>50 kb inversion clade</taxon>
        <taxon>NPAAA clade</taxon>
        <taxon>indigoferoid/millettioid clade</taxon>
        <taxon>Phaseoleae</taxon>
        <taxon>Cajanus</taxon>
    </lineage>
</organism>
<evidence type="ECO:0000313" key="2">
    <source>
        <dbReference type="Proteomes" id="UP000075243"/>
    </source>
</evidence>
<dbReference type="Proteomes" id="UP000075243">
    <property type="component" value="Unassembled WGS sequence"/>
</dbReference>
<protein>
    <submittedName>
        <fullName evidence="1">Uncharacterized protein</fullName>
    </submittedName>
</protein>
<dbReference type="EMBL" id="KQ485131">
    <property type="protein sequence ID" value="KYP32745.1"/>
    <property type="molecule type" value="Genomic_DNA"/>
</dbReference>
<dbReference type="Gramene" id="C.cajan_46475.t">
    <property type="protein sequence ID" value="C.cajan_46475.t"/>
    <property type="gene ID" value="C.cajan_46475"/>
</dbReference>
<evidence type="ECO:0000313" key="1">
    <source>
        <dbReference type="EMBL" id="KYP32745.1"/>
    </source>
</evidence>
<dbReference type="AlphaFoldDB" id="A0A151QR42"/>
<gene>
    <name evidence="1" type="ORF">KK1_046479</name>
</gene>
<accession>A0A151QR42</accession>
<name>A0A151QR42_CAJCA</name>